<dbReference type="PANTHER" id="PTHR10730:SF53">
    <property type="entry name" value="GLYCOSYLTRANSFERASE 25 FAMILY MEMBER"/>
    <property type="match status" value="1"/>
</dbReference>
<comment type="similarity">
    <text evidence="1">Belongs to the glycosyltransferase 25 family.</text>
</comment>
<evidence type="ECO:0000256" key="2">
    <source>
        <dbReference type="ARBA" id="ARBA00022676"/>
    </source>
</evidence>
<comment type="caution">
    <text evidence="6">The sequence shown here is derived from an EMBL/GenBank/DDBJ whole genome shotgun (WGS) entry which is preliminary data.</text>
</comment>
<dbReference type="PANTHER" id="PTHR10730">
    <property type="entry name" value="PROCOLLAGEN-LYSINE,2-OXOGLUTARATE 5-DIOXYGENASE/GLYCOSYLTRANSFERASE 25 FAMILY MEMBER"/>
    <property type="match status" value="1"/>
</dbReference>
<dbReference type="AlphaFoldDB" id="A0A814II33"/>
<organism evidence="6 7">
    <name type="scientific">Adineta steineri</name>
    <dbReference type="NCBI Taxonomy" id="433720"/>
    <lineage>
        <taxon>Eukaryota</taxon>
        <taxon>Metazoa</taxon>
        <taxon>Spiralia</taxon>
        <taxon>Gnathifera</taxon>
        <taxon>Rotifera</taxon>
        <taxon>Eurotatoria</taxon>
        <taxon>Bdelloidea</taxon>
        <taxon>Adinetida</taxon>
        <taxon>Adinetidae</taxon>
        <taxon>Adineta</taxon>
    </lineage>
</organism>
<evidence type="ECO:0000259" key="5">
    <source>
        <dbReference type="Pfam" id="PF01755"/>
    </source>
</evidence>
<protein>
    <recommendedName>
        <fullName evidence="5">Glycosyl transferase family 25 domain-containing protein</fullName>
    </recommendedName>
</protein>
<reference evidence="6" key="1">
    <citation type="submission" date="2021-02" db="EMBL/GenBank/DDBJ databases">
        <authorList>
            <person name="Nowell W R."/>
        </authorList>
    </citation>
    <scope>NUCLEOTIDE SEQUENCE</scope>
</reference>
<feature type="domain" description="Glycosyl transferase family 25" evidence="5">
    <location>
        <begin position="66"/>
        <end position="239"/>
    </location>
</feature>
<feature type="transmembrane region" description="Helical" evidence="4">
    <location>
        <begin position="7"/>
        <end position="27"/>
    </location>
</feature>
<dbReference type="OrthoDB" id="2326236at2759"/>
<keyword evidence="4" id="KW-0472">Membrane</keyword>
<evidence type="ECO:0000313" key="7">
    <source>
        <dbReference type="Proteomes" id="UP000663891"/>
    </source>
</evidence>
<evidence type="ECO:0000256" key="3">
    <source>
        <dbReference type="ARBA" id="ARBA00022679"/>
    </source>
</evidence>
<gene>
    <name evidence="6" type="ORF">VCS650_LOCUS15939</name>
</gene>
<keyword evidence="3" id="KW-0808">Transferase</keyword>
<name>A0A814II33_9BILA</name>
<evidence type="ECO:0000256" key="1">
    <source>
        <dbReference type="ARBA" id="ARBA00006721"/>
    </source>
</evidence>
<evidence type="ECO:0000313" key="6">
    <source>
        <dbReference type="EMBL" id="CAF1023698.1"/>
    </source>
</evidence>
<accession>A0A814II33</accession>
<evidence type="ECO:0000256" key="4">
    <source>
        <dbReference type="SAM" id="Phobius"/>
    </source>
</evidence>
<dbReference type="InterPro" id="IPR002654">
    <property type="entry name" value="Glyco_trans_25"/>
</dbReference>
<keyword evidence="2" id="KW-0328">Glycosyltransferase</keyword>
<dbReference type="Proteomes" id="UP000663891">
    <property type="component" value="Unassembled WGS sequence"/>
</dbReference>
<dbReference type="InterPro" id="IPR050757">
    <property type="entry name" value="Collagen_mod_GT25"/>
</dbReference>
<dbReference type="GO" id="GO:0016740">
    <property type="term" value="F:transferase activity"/>
    <property type="evidence" value="ECO:0007669"/>
    <property type="project" value="UniProtKB-KW"/>
</dbReference>
<keyword evidence="4" id="KW-1133">Transmembrane helix</keyword>
<sequence>MLFIQQYYKTICLIFFTFVFLLINYSYDFKKYYLLHPFQPIQSIPPLDQSLLFHINGSIKSIGKASPIYIINLPSRPDRRTESIALMQTLNLEAFIVPAYSVHSTEILSRNKYRNKLLLKLTELACWASHMRVWLTIANNTPCQNNAWSIIVEDDIDLEIDTPQIMQSFTQTMWNEADLIYLGHCANTPGKLIDQSSQHNYRVHQALHPSCTHAYAIRSDAARKLIYLLSKPSRAIDDSIYYLLHPFPPIQSIPPLDQSLLFHINGSIKSIGKASPIYIINLPSRPDRRTESIALMQTLNLEAFIVPAYSIHSTEILSRNKYRNKLLLKLTELACWASHMRVWLTIANNTPCQNNAWSIIVEDDIDLEIDTPQIMQSFSQAMWNEADLIYLGHCANTPGKLIDQSSKHNYRVHQALHPSCTHAYAIRSDAARKLIYLLSKPSRAIDDSIVKLVDNHQLVAYSIHPPLAMQQPVSKNNPSDVNQIDRQSFIYRIQFSIYKFTQWLYSVPSYEKLNKSALQKANLTKAISWRKMYEKGIWKNI</sequence>
<dbReference type="EMBL" id="CAJNON010000140">
    <property type="protein sequence ID" value="CAF1023698.1"/>
    <property type="molecule type" value="Genomic_DNA"/>
</dbReference>
<dbReference type="CDD" id="cd06532">
    <property type="entry name" value="Glyco_transf_25"/>
    <property type="match status" value="2"/>
</dbReference>
<feature type="domain" description="Glycosyl transferase family 25" evidence="5">
    <location>
        <begin position="275"/>
        <end position="447"/>
    </location>
</feature>
<keyword evidence="4" id="KW-0812">Transmembrane</keyword>
<dbReference type="Pfam" id="PF01755">
    <property type="entry name" value="Glyco_transf_25"/>
    <property type="match status" value="2"/>
</dbReference>
<proteinExistence type="inferred from homology"/>